<reference evidence="3 4" key="1">
    <citation type="submission" date="2024-10" db="EMBL/GenBank/DDBJ databases">
        <title>The Natural Products Discovery Center: Release of the First 8490 Sequenced Strains for Exploring Actinobacteria Biosynthetic Diversity.</title>
        <authorList>
            <person name="Kalkreuter E."/>
            <person name="Kautsar S.A."/>
            <person name="Yang D."/>
            <person name="Bader C.D."/>
            <person name="Teijaro C.N."/>
            <person name="Fluegel L."/>
            <person name="Davis C.M."/>
            <person name="Simpson J.R."/>
            <person name="Lauterbach L."/>
            <person name="Steele A.D."/>
            <person name="Gui C."/>
            <person name="Meng S."/>
            <person name="Li G."/>
            <person name="Viehrig K."/>
            <person name="Ye F."/>
            <person name="Su P."/>
            <person name="Kiefer A.F."/>
            <person name="Nichols A."/>
            <person name="Cepeda A.J."/>
            <person name="Yan W."/>
            <person name="Fan B."/>
            <person name="Jiang Y."/>
            <person name="Adhikari A."/>
            <person name="Zheng C.-J."/>
            <person name="Schuster L."/>
            <person name="Cowan T.M."/>
            <person name="Smanski M.J."/>
            <person name="Chevrette M.G."/>
            <person name="De Carvalho L.P.S."/>
            <person name="Shen B."/>
        </authorList>
    </citation>
    <scope>NUCLEOTIDE SEQUENCE [LARGE SCALE GENOMIC DNA]</scope>
    <source>
        <strain evidence="3 4">NPDC053346</strain>
    </source>
</reference>
<dbReference type="Pfam" id="PF19816">
    <property type="entry name" value="DUF6299"/>
    <property type="match status" value="1"/>
</dbReference>
<keyword evidence="1" id="KW-0732">Signal</keyword>
<protein>
    <submittedName>
        <fullName evidence="3">DUF6299 family protein</fullName>
    </submittedName>
</protein>
<evidence type="ECO:0000256" key="1">
    <source>
        <dbReference type="SAM" id="SignalP"/>
    </source>
</evidence>
<name>A0ABW8CYQ6_STRBI</name>
<gene>
    <name evidence="3" type="ORF">ACIGW0_21600</name>
</gene>
<organism evidence="3 4">
    <name type="scientific">Streptomyces bikiniensis</name>
    <dbReference type="NCBI Taxonomy" id="1896"/>
    <lineage>
        <taxon>Bacteria</taxon>
        <taxon>Bacillati</taxon>
        <taxon>Actinomycetota</taxon>
        <taxon>Actinomycetes</taxon>
        <taxon>Kitasatosporales</taxon>
        <taxon>Streptomycetaceae</taxon>
        <taxon>Streptomyces</taxon>
    </lineage>
</organism>
<feature type="domain" description="DUF6299" evidence="2">
    <location>
        <begin position="64"/>
        <end position="168"/>
    </location>
</feature>
<proteinExistence type="predicted"/>
<keyword evidence="4" id="KW-1185">Reference proteome</keyword>
<accession>A0ABW8CYQ6</accession>
<dbReference type="RefSeq" id="WP_399617151.1">
    <property type="nucleotide sequence ID" value="NZ_JBITYT010000009.1"/>
</dbReference>
<dbReference type="EMBL" id="JBITYT010000009">
    <property type="protein sequence ID" value="MFI9121971.1"/>
    <property type="molecule type" value="Genomic_DNA"/>
</dbReference>
<dbReference type="Proteomes" id="UP001614391">
    <property type="component" value="Unassembled WGS sequence"/>
</dbReference>
<comment type="caution">
    <text evidence="3">The sequence shown here is derived from an EMBL/GenBank/DDBJ whole genome shotgun (WGS) entry which is preliminary data.</text>
</comment>
<feature type="signal peptide" evidence="1">
    <location>
        <begin position="1"/>
        <end position="23"/>
    </location>
</feature>
<evidence type="ECO:0000313" key="3">
    <source>
        <dbReference type="EMBL" id="MFI9121971.1"/>
    </source>
</evidence>
<evidence type="ECO:0000259" key="2">
    <source>
        <dbReference type="Pfam" id="PF19816"/>
    </source>
</evidence>
<feature type="chain" id="PRO_5045341356" evidence="1">
    <location>
        <begin position="24"/>
        <end position="169"/>
    </location>
</feature>
<dbReference type="InterPro" id="IPR046266">
    <property type="entry name" value="DUF6299"/>
</dbReference>
<evidence type="ECO:0000313" key="4">
    <source>
        <dbReference type="Proteomes" id="UP001614391"/>
    </source>
</evidence>
<sequence length="169" mass="17664">MRVRPVLAAAALLTAAVAPLAHAGGADGHHTIDRPAGSHLRDGHLHDGRFTDGHLRDGHFTNGLFVDAYGTVADDSTVTLSGSYRCLDDSAGPVFVGSTLVQGDRSTGIGGTRAVCDGHLHTWTNSSVVKDPAYVPGTARVEATLMQLSGTGLPLPRFLATEKTDVELR</sequence>